<dbReference type="InterPro" id="IPR004629">
    <property type="entry name" value="WecG_TagA_CpsF"/>
</dbReference>
<evidence type="ECO:0000313" key="4">
    <source>
        <dbReference type="Proteomes" id="UP000050482"/>
    </source>
</evidence>
<reference evidence="3 4" key="1">
    <citation type="submission" date="2015-09" db="EMBL/GenBank/DDBJ databases">
        <title>Draft genome sequence of Alicyclobacillus ferrooxydans DSM 22381.</title>
        <authorList>
            <person name="Hemp J."/>
        </authorList>
    </citation>
    <scope>NUCLEOTIDE SEQUENCE [LARGE SCALE GENOMIC DNA]</scope>
    <source>
        <strain evidence="3 4">TC-34</strain>
    </source>
</reference>
<dbReference type="Proteomes" id="UP000050482">
    <property type="component" value="Unassembled WGS sequence"/>
</dbReference>
<evidence type="ECO:0000313" key="3">
    <source>
        <dbReference type="EMBL" id="KPV42996.1"/>
    </source>
</evidence>
<dbReference type="CDD" id="cd06533">
    <property type="entry name" value="Glyco_transf_WecG_TagA"/>
    <property type="match status" value="1"/>
</dbReference>
<evidence type="ECO:0000256" key="2">
    <source>
        <dbReference type="ARBA" id="ARBA00022679"/>
    </source>
</evidence>
<keyword evidence="1" id="KW-0328">Glycosyltransferase</keyword>
<comment type="caution">
    <text evidence="3">The sequence shown here is derived from an EMBL/GenBank/DDBJ whole genome shotgun (WGS) entry which is preliminary data.</text>
</comment>
<dbReference type="STRING" id="471514.AN477_14980"/>
<keyword evidence="4" id="KW-1185">Reference proteome</keyword>
<name>A0A0P9CC06_9BACL</name>
<dbReference type="NCBIfam" id="TIGR00696">
    <property type="entry name" value="wecG_tagA_cpsF"/>
    <property type="match status" value="1"/>
</dbReference>
<dbReference type="Pfam" id="PF03808">
    <property type="entry name" value="Glyco_tran_WecG"/>
    <property type="match status" value="1"/>
</dbReference>
<dbReference type="PATRIC" id="fig|471514.4.peg.2584"/>
<accession>A0A0P9CC06</accession>
<dbReference type="PANTHER" id="PTHR34136:SF1">
    <property type="entry name" value="UDP-N-ACETYL-D-MANNOSAMINURONIC ACID TRANSFERASE"/>
    <property type="match status" value="1"/>
</dbReference>
<keyword evidence="2 3" id="KW-0808">Transferase</keyword>
<dbReference type="OrthoDB" id="9771846at2"/>
<dbReference type="GO" id="GO:0016758">
    <property type="term" value="F:hexosyltransferase activity"/>
    <property type="evidence" value="ECO:0007669"/>
    <property type="project" value="TreeGrafter"/>
</dbReference>
<dbReference type="PANTHER" id="PTHR34136">
    <property type="match status" value="1"/>
</dbReference>
<sequence>MRFDVLTNVEAVEQILMWIEERSRRMVITAGPEFVMMTKRDDELRRIAHVADLVTPDGIGVVWAARRQGVQVAERVTGVELVHQLLRTASDRKQPLRVFMLGATDESLSRALEALHAEYPMHTFAGRNGYFQSEDTAAILAEVEAFSPQVWLVGLGQPRQERFIYNALGKLPGCVAIGVGGSIDVWGGTVKRAPDLVQKLNVEWLYRLVRQPSRFKRQLALPKFAWQVIRRGNTSDN</sequence>
<dbReference type="EMBL" id="LJCO01000064">
    <property type="protein sequence ID" value="KPV42996.1"/>
    <property type="molecule type" value="Genomic_DNA"/>
</dbReference>
<evidence type="ECO:0000256" key="1">
    <source>
        <dbReference type="ARBA" id="ARBA00022676"/>
    </source>
</evidence>
<dbReference type="AlphaFoldDB" id="A0A0P9CC06"/>
<gene>
    <name evidence="3" type="ORF">AN477_14980</name>
</gene>
<proteinExistence type="predicted"/>
<organism evidence="3 4">
    <name type="scientific">Alicyclobacillus ferrooxydans</name>
    <dbReference type="NCBI Taxonomy" id="471514"/>
    <lineage>
        <taxon>Bacteria</taxon>
        <taxon>Bacillati</taxon>
        <taxon>Bacillota</taxon>
        <taxon>Bacilli</taxon>
        <taxon>Bacillales</taxon>
        <taxon>Alicyclobacillaceae</taxon>
        <taxon>Alicyclobacillus</taxon>
    </lineage>
</organism>
<protein>
    <submittedName>
        <fullName evidence="3">Glycosyl transferase</fullName>
    </submittedName>
</protein>